<dbReference type="AlphaFoldDB" id="A0AAW5MR88"/>
<protein>
    <recommendedName>
        <fullName evidence="3">Transposase</fullName>
    </recommendedName>
</protein>
<sequence>MHRFKDALRDQALHCLATLVEQKLADVIVPGVTQELSFVDMLQRLRVPLLVI</sequence>
<dbReference type="RefSeq" id="WP_172955709.1">
    <property type="nucleotide sequence ID" value="NZ_CAKAEI010000104.1"/>
</dbReference>
<dbReference type="EMBL" id="JANPXH010000012">
    <property type="protein sequence ID" value="MCR6676596.1"/>
    <property type="molecule type" value="Genomic_DNA"/>
</dbReference>
<comment type="caution">
    <text evidence="1">The sequence shown here is derived from an EMBL/GenBank/DDBJ whole genome shotgun (WGS) entry which is preliminary data.</text>
</comment>
<evidence type="ECO:0000313" key="1">
    <source>
        <dbReference type="EMBL" id="MCR6676596.1"/>
    </source>
</evidence>
<evidence type="ECO:0008006" key="3">
    <source>
        <dbReference type="Google" id="ProtNLM"/>
    </source>
</evidence>
<name>A0AAW5MR88_9ESCH</name>
<organism evidence="1 2">
    <name type="scientific">Escherichia marmotae</name>
    <dbReference type="NCBI Taxonomy" id="1499973"/>
    <lineage>
        <taxon>Bacteria</taxon>
        <taxon>Pseudomonadati</taxon>
        <taxon>Pseudomonadota</taxon>
        <taxon>Gammaproteobacteria</taxon>
        <taxon>Enterobacterales</taxon>
        <taxon>Enterobacteriaceae</taxon>
        <taxon>Escherichia</taxon>
    </lineage>
</organism>
<evidence type="ECO:0000313" key="2">
    <source>
        <dbReference type="Proteomes" id="UP001206878"/>
    </source>
</evidence>
<reference evidence="1" key="1">
    <citation type="submission" date="2022-07" db="EMBL/GenBank/DDBJ databases">
        <title>Diversity of ethanolamine utilization by human commensal Escherichia coli.</title>
        <authorList>
            <person name="Jubelin G."/>
        </authorList>
    </citation>
    <scope>NUCLEOTIDE SEQUENCE</scope>
    <source>
        <strain evidence="1">S1</strain>
    </source>
</reference>
<accession>A0AAW5MR88</accession>
<dbReference type="Proteomes" id="UP001206878">
    <property type="component" value="Unassembled WGS sequence"/>
</dbReference>
<proteinExistence type="predicted"/>
<gene>
    <name evidence="1" type="ORF">NVV43_13375</name>
</gene>